<gene>
    <name evidence="2" type="ORF">D9Q98_008328</name>
</gene>
<feature type="region of interest" description="Disordered" evidence="1">
    <location>
        <begin position="1"/>
        <end position="22"/>
    </location>
</feature>
<evidence type="ECO:0000313" key="2">
    <source>
        <dbReference type="EMBL" id="KAI3424946.1"/>
    </source>
</evidence>
<dbReference type="AlphaFoldDB" id="A0A9D4TGC0"/>
<keyword evidence="3" id="KW-1185">Reference proteome</keyword>
<proteinExistence type="predicted"/>
<accession>A0A9D4TGC0</accession>
<evidence type="ECO:0000256" key="1">
    <source>
        <dbReference type="SAM" id="MobiDB-lite"/>
    </source>
</evidence>
<dbReference type="Proteomes" id="UP001055712">
    <property type="component" value="Unassembled WGS sequence"/>
</dbReference>
<feature type="compositionally biased region" description="Basic and acidic residues" evidence="1">
    <location>
        <begin position="40"/>
        <end position="55"/>
    </location>
</feature>
<organism evidence="2 3">
    <name type="scientific">Chlorella vulgaris</name>
    <name type="common">Green alga</name>
    <dbReference type="NCBI Taxonomy" id="3077"/>
    <lineage>
        <taxon>Eukaryota</taxon>
        <taxon>Viridiplantae</taxon>
        <taxon>Chlorophyta</taxon>
        <taxon>core chlorophytes</taxon>
        <taxon>Trebouxiophyceae</taxon>
        <taxon>Chlorellales</taxon>
        <taxon>Chlorellaceae</taxon>
        <taxon>Chlorella clade</taxon>
        <taxon>Chlorella</taxon>
    </lineage>
</organism>
<name>A0A9D4TGC0_CHLVU</name>
<feature type="compositionally biased region" description="Low complexity" evidence="1">
    <location>
        <begin position="159"/>
        <end position="171"/>
    </location>
</feature>
<reference evidence="2" key="1">
    <citation type="journal article" date="2019" name="Plant J.">
        <title>Chlorella vulgaris genome assembly and annotation reveals the molecular basis for metabolic acclimation to high light conditions.</title>
        <authorList>
            <person name="Cecchin M."/>
            <person name="Marcolungo L."/>
            <person name="Rossato M."/>
            <person name="Girolomoni L."/>
            <person name="Cosentino E."/>
            <person name="Cuine S."/>
            <person name="Li-Beisson Y."/>
            <person name="Delledonne M."/>
            <person name="Ballottari M."/>
        </authorList>
    </citation>
    <scope>NUCLEOTIDE SEQUENCE</scope>
    <source>
        <strain evidence="2">211/11P</strain>
    </source>
</reference>
<evidence type="ECO:0000313" key="3">
    <source>
        <dbReference type="Proteomes" id="UP001055712"/>
    </source>
</evidence>
<reference evidence="2" key="2">
    <citation type="submission" date="2020-11" db="EMBL/GenBank/DDBJ databases">
        <authorList>
            <person name="Cecchin M."/>
            <person name="Marcolungo L."/>
            <person name="Rossato M."/>
            <person name="Girolomoni L."/>
            <person name="Cosentino E."/>
            <person name="Cuine S."/>
            <person name="Li-Beisson Y."/>
            <person name="Delledonne M."/>
            <person name="Ballottari M."/>
        </authorList>
    </citation>
    <scope>NUCLEOTIDE SEQUENCE</scope>
    <source>
        <strain evidence="2">211/11P</strain>
        <tissue evidence="2">Whole cell</tissue>
    </source>
</reference>
<dbReference type="OrthoDB" id="199317at2759"/>
<protein>
    <submittedName>
        <fullName evidence="2">Uncharacterized protein</fullName>
    </submittedName>
</protein>
<feature type="region of interest" description="Disordered" evidence="1">
    <location>
        <begin position="36"/>
        <end position="81"/>
    </location>
</feature>
<feature type="region of interest" description="Disordered" evidence="1">
    <location>
        <begin position="144"/>
        <end position="179"/>
    </location>
</feature>
<dbReference type="Pfam" id="PF20709">
    <property type="entry name" value="DUF6823"/>
    <property type="match status" value="1"/>
</dbReference>
<dbReference type="InterPro" id="IPR049226">
    <property type="entry name" value="DUF6823"/>
</dbReference>
<sequence>MQLAAQRHSFSGSSLVDSPVRRLAARAPTRVTALFGFGKKSNEKSEKDLEKEEQYAKQQEVLNRRRTNSWQGEVKERRKEVSKYLQDPAYKKKIDEEKRARFKAKKEQEEKDNPVPKFGIIIPLAPFGMPDYDETERFDLRLPFVDKGDPDPELDNDPLGLKQLGKALGLGKKPKGGDK</sequence>
<dbReference type="EMBL" id="SIDB01000012">
    <property type="protein sequence ID" value="KAI3424946.1"/>
    <property type="molecule type" value="Genomic_DNA"/>
</dbReference>
<comment type="caution">
    <text evidence="2">The sequence shown here is derived from an EMBL/GenBank/DDBJ whole genome shotgun (WGS) entry which is preliminary data.</text>
</comment>